<proteinExistence type="predicted"/>
<keyword evidence="3" id="KW-1185">Reference proteome</keyword>
<accession>A0AAE4B3A9</accession>
<dbReference type="RefSeq" id="WP_306734342.1">
    <property type="nucleotide sequence ID" value="NZ_JANHAX010000001.1"/>
</dbReference>
<dbReference type="AlphaFoldDB" id="A0AAE4B3A9"/>
<dbReference type="Proteomes" id="UP001226762">
    <property type="component" value="Unassembled WGS sequence"/>
</dbReference>
<feature type="domain" description="Microcystin LR degradation protein MlrC C-terminal" evidence="1">
    <location>
        <begin position="10"/>
        <end position="98"/>
    </location>
</feature>
<reference evidence="2" key="2">
    <citation type="submission" date="2023-02" db="EMBL/GenBank/DDBJ databases">
        <title>'Rhodoalgimonas zhirmunskyi' gen. nov., isolated from a red alga.</title>
        <authorList>
            <person name="Nedashkovskaya O.I."/>
            <person name="Otstavnykh N.Y."/>
            <person name="Bystritskaya E.P."/>
            <person name="Balabanova L.A."/>
            <person name="Isaeva M.P."/>
        </authorList>
    </citation>
    <scope>NUCLEOTIDE SEQUENCE</scope>
    <source>
        <strain evidence="2">KCTC 52189</strain>
    </source>
</reference>
<evidence type="ECO:0000313" key="2">
    <source>
        <dbReference type="EMBL" id="MDQ2089092.1"/>
    </source>
</evidence>
<gene>
    <name evidence="2" type="ORF">NO357_04155</name>
</gene>
<organism evidence="2 3">
    <name type="scientific">Marimonas arenosa</name>
    <dbReference type="NCBI Taxonomy" id="1795305"/>
    <lineage>
        <taxon>Bacteria</taxon>
        <taxon>Pseudomonadati</taxon>
        <taxon>Pseudomonadota</taxon>
        <taxon>Alphaproteobacteria</taxon>
        <taxon>Rhodobacterales</taxon>
        <taxon>Paracoccaceae</taxon>
        <taxon>Marimonas</taxon>
    </lineage>
</organism>
<dbReference type="InterPro" id="IPR010799">
    <property type="entry name" value="MlrC_C"/>
</dbReference>
<comment type="caution">
    <text evidence="2">The sequence shown here is derived from an EMBL/GenBank/DDBJ whole genome shotgun (WGS) entry which is preliminary data.</text>
</comment>
<protein>
    <submittedName>
        <fullName evidence="2">MlrC C-terminal domain-containing protein</fullName>
    </submittedName>
</protein>
<sequence length="202" mass="22036">MRGIKGAMTQRLVGSEWAIGDAVWVEADGVDLVINSIRTRCFNPTLFTDLGIDITAMRALIIKSMNHFYAAFEPVAAKVIHVANPGAANMDLTNLPLTKRDGTYFLRVEDPFSVHGISGDHSSRPNPDLIARAEAILARTPVLIYRTCILCGGIGSEPPATWSYEFPGSQRLAPTAGFFAAWRHSNLRVGSIFLPRARAAKI</sequence>
<reference evidence="2" key="1">
    <citation type="submission" date="2022-07" db="EMBL/GenBank/DDBJ databases">
        <authorList>
            <person name="Otstavnykh N."/>
            <person name="Isaeva M."/>
            <person name="Bystritskaya E."/>
        </authorList>
    </citation>
    <scope>NUCLEOTIDE SEQUENCE</scope>
    <source>
        <strain evidence="2">KCTC 52189</strain>
    </source>
</reference>
<evidence type="ECO:0000259" key="1">
    <source>
        <dbReference type="Pfam" id="PF07171"/>
    </source>
</evidence>
<dbReference type="EMBL" id="JANHAX010000001">
    <property type="protein sequence ID" value="MDQ2089092.1"/>
    <property type="molecule type" value="Genomic_DNA"/>
</dbReference>
<dbReference type="Pfam" id="PF07171">
    <property type="entry name" value="MlrC_C"/>
    <property type="match status" value="1"/>
</dbReference>
<evidence type="ECO:0000313" key="3">
    <source>
        <dbReference type="Proteomes" id="UP001226762"/>
    </source>
</evidence>
<name>A0AAE4B3A9_9RHOB</name>